<dbReference type="EMBL" id="JACGCM010001281">
    <property type="protein sequence ID" value="KAF6157194.1"/>
    <property type="molecule type" value="Genomic_DNA"/>
</dbReference>
<proteinExistence type="predicted"/>
<accession>A0A7J7MQS6</accession>
<dbReference type="Pfam" id="PF13456">
    <property type="entry name" value="RVT_3"/>
    <property type="match status" value="1"/>
</dbReference>
<dbReference type="CDD" id="cd06222">
    <property type="entry name" value="RNase_H_like"/>
    <property type="match status" value="1"/>
</dbReference>
<organism evidence="2 3">
    <name type="scientific">Kingdonia uniflora</name>
    <dbReference type="NCBI Taxonomy" id="39325"/>
    <lineage>
        <taxon>Eukaryota</taxon>
        <taxon>Viridiplantae</taxon>
        <taxon>Streptophyta</taxon>
        <taxon>Embryophyta</taxon>
        <taxon>Tracheophyta</taxon>
        <taxon>Spermatophyta</taxon>
        <taxon>Magnoliopsida</taxon>
        <taxon>Ranunculales</taxon>
        <taxon>Circaeasteraceae</taxon>
        <taxon>Kingdonia</taxon>
    </lineage>
</organism>
<dbReference type="GO" id="GO:0003676">
    <property type="term" value="F:nucleic acid binding"/>
    <property type="evidence" value="ECO:0007669"/>
    <property type="project" value="InterPro"/>
</dbReference>
<evidence type="ECO:0000313" key="3">
    <source>
        <dbReference type="Proteomes" id="UP000541444"/>
    </source>
</evidence>
<reference evidence="2 3" key="1">
    <citation type="journal article" date="2020" name="IScience">
        <title>Genome Sequencing of the Endangered Kingdonia uniflora (Circaeasteraceae, Ranunculales) Reveals Potential Mechanisms of Evolutionary Specialization.</title>
        <authorList>
            <person name="Sun Y."/>
            <person name="Deng T."/>
            <person name="Zhang A."/>
            <person name="Moore M.J."/>
            <person name="Landis J.B."/>
            <person name="Lin N."/>
            <person name="Zhang H."/>
            <person name="Zhang X."/>
            <person name="Huang J."/>
            <person name="Zhang X."/>
            <person name="Sun H."/>
            <person name="Wang H."/>
        </authorList>
    </citation>
    <scope>NUCLEOTIDE SEQUENCE [LARGE SCALE GENOMIC DNA]</scope>
    <source>
        <strain evidence="2">TB1705</strain>
        <tissue evidence="2">Leaf</tissue>
    </source>
</reference>
<dbReference type="Proteomes" id="UP000541444">
    <property type="component" value="Unassembled WGS sequence"/>
</dbReference>
<dbReference type="InterPro" id="IPR012337">
    <property type="entry name" value="RNaseH-like_sf"/>
</dbReference>
<dbReference type="InterPro" id="IPR052929">
    <property type="entry name" value="RNase_H-like_EbsB-rel"/>
</dbReference>
<name>A0A7J7MQS6_9MAGN</name>
<dbReference type="AlphaFoldDB" id="A0A7J7MQS6"/>
<dbReference type="PANTHER" id="PTHR47074">
    <property type="entry name" value="BNAC02G40300D PROTEIN"/>
    <property type="match status" value="1"/>
</dbReference>
<dbReference type="InterPro" id="IPR002156">
    <property type="entry name" value="RNaseH_domain"/>
</dbReference>
<dbReference type="SUPFAM" id="SSF53098">
    <property type="entry name" value="Ribonuclease H-like"/>
    <property type="match status" value="1"/>
</dbReference>
<dbReference type="PANTHER" id="PTHR47074:SF11">
    <property type="entry name" value="REVERSE TRANSCRIPTASE-LIKE PROTEIN"/>
    <property type="match status" value="1"/>
</dbReference>
<evidence type="ECO:0000313" key="2">
    <source>
        <dbReference type="EMBL" id="KAF6157194.1"/>
    </source>
</evidence>
<evidence type="ECO:0000259" key="1">
    <source>
        <dbReference type="Pfam" id="PF13456"/>
    </source>
</evidence>
<dbReference type="InterPro" id="IPR044730">
    <property type="entry name" value="RNase_H-like_dom_plant"/>
</dbReference>
<protein>
    <recommendedName>
        <fullName evidence="1">RNase H type-1 domain-containing protein</fullName>
    </recommendedName>
</protein>
<gene>
    <name evidence="2" type="ORF">GIB67_041655</name>
</gene>
<sequence>MENSQCKVHIIKSSPTDPKFGGITISKAKLSYPELLLLLGNFVQSGDIGPFVLVLPNVHQDMGLDGLPAQHSSSLNDIKRKILVAVKDAAALGVPTKAKPLLRIQSCTWVLPWFQEVKINYGAAAISSPGKVRIGAVARSHKGEVLGVLTKGIGTKTLFLSECEVIISALYWAIQNQWNNILIESDSQTAIIDYEKDQVPWPQRARWNIMKNSFEKLSFSRSWKVANFSTSQDFKRELLLSEGSMESFQGKPTFQTKVEEPFICYFRFSKVL</sequence>
<dbReference type="InterPro" id="IPR036397">
    <property type="entry name" value="RNaseH_sf"/>
</dbReference>
<keyword evidence="3" id="KW-1185">Reference proteome</keyword>
<comment type="caution">
    <text evidence="2">The sequence shown here is derived from an EMBL/GenBank/DDBJ whole genome shotgun (WGS) entry which is preliminary data.</text>
</comment>
<dbReference type="Gene3D" id="3.30.420.10">
    <property type="entry name" value="Ribonuclease H-like superfamily/Ribonuclease H"/>
    <property type="match status" value="1"/>
</dbReference>
<feature type="domain" description="RNase H type-1" evidence="1">
    <location>
        <begin position="127"/>
        <end position="191"/>
    </location>
</feature>
<dbReference type="GO" id="GO:0004523">
    <property type="term" value="F:RNA-DNA hybrid ribonuclease activity"/>
    <property type="evidence" value="ECO:0007669"/>
    <property type="project" value="InterPro"/>
</dbReference>
<dbReference type="OrthoDB" id="977403at2759"/>